<organism evidence="2 3">
    <name type="scientific">Panicum virgatum</name>
    <name type="common">Blackwell switchgrass</name>
    <dbReference type="NCBI Taxonomy" id="38727"/>
    <lineage>
        <taxon>Eukaryota</taxon>
        <taxon>Viridiplantae</taxon>
        <taxon>Streptophyta</taxon>
        <taxon>Embryophyta</taxon>
        <taxon>Tracheophyta</taxon>
        <taxon>Spermatophyta</taxon>
        <taxon>Magnoliopsida</taxon>
        <taxon>Liliopsida</taxon>
        <taxon>Poales</taxon>
        <taxon>Poaceae</taxon>
        <taxon>PACMAD clade</taxon>
        <taxon>Panicoideae</taxon>
        <taxon>Panicodae</taxon>
        <taxon>Paniceae</taxon>
        <taxon>Panicinae</taxon>
        <taxon>Panicum</taxon>
        <taxon>Panicum sect. Hiantes</taxon>
    </lineage>
</organism>
<dbReference type="OrthoDB" id="3934656at2759"/>
<reference evidence="2" key="1">
    <citation type="submission" date="2020-05" db="EMBL/GenBank/DDBJ databases">
        <title>WGS assembly of Panicum virgatum.</title>
        <authorList>
            <person name="Lovell J.T."/>
            <person name="Jenkins J."/>
            <person name="Shu S."/>
            <person name="Juenger T.E."/>
            <person name="Schmutz J."/>
        </authorList>
    </citation>
    <scope>NUCLEOTIDE SEQUENCE</scope>
    <source>
        <strain evidence="2">AP13</strain>
    </source>
</reference>
<dbReference type="SUPFAM" id="SSF48264">
    <property type="entry name" value="Cytochrome P450"/>
    <property type="match status" value="1"/>
</dbReference>
<dbReference type="GO" id="GO:0016705">
    <property type="term" value="F:oxidoreductase activity, acting on paired donors, with incorporation or reduction of molecular oxygen"/>
    <property type="evidence" value="ECO:0007669"/>
    <property type="project" value="InterPro"/>
</dbReference>
<feature type="chain" id="PRO_5035841410" description="Exocyst subunit Exo70 family protein" evidence="1">
    <location>
        <begin position="23"/>
        <end position="138"/>
    </location>
</feature>
<dbReference type="AlphaFoldDB" id="A0A8T0MPB1"/>
<accession>A0A8T0MPB1</accession>
<comment type="caution">
    <text evidence="2">The sequence shown here is derived from an EMBL/GenBank/DDBJ whole genome shotgun (WGS) entry which is preliminary data.</text>
</comment>
<name>A0A8T0MPB1_PANVG</name>
<proteinExistence type="predicted"/>
<keyword evidence="1" id="KW-0732">Signal</keyword>
<evidence type="ECO:0000313" key="3">
    <source>
        <dbReference type="Proteomes" id="UP000823388"/>
    </source>
</evidence>
<sequence length="138" mass="15176">MAFFLPCLAVLVLAVLSSYVTQLITDAHRHLPPGPWPLRLGEAAIQELYDYVREAMALVMTPNVSDLFPAVAGADLQGVRRRMAALVAHIYQLIDLQIEGRMRAREFGRGDGSSKDMLDAMLDMSEKDDNGGVTITLC</sequence>
<dbReference type="InterPro" id="IPR036396">
    <property type="entry name" value="Cyt_P450_sf"/>
</dbReference>
<dbReference type="PANTHER" id="PTHR47951:SF3">
    <property type="entry name" value="CYTOCHROME P450, FAMILY 706, SUBFAMILY A, POLYPEPTIDE 4"/>
    <property type="match status" value="1"/>
</dbReference>
<evidence type="ECO:0008006" key="4">
    <source>
        <dbReference type="Google" id="ProtNLM"/>
    </source>
</evidence>
<dbReference type="Gene3D" id="1.10.630.10">
    <property type="entry name" value="Cytochrome P450"/>
    <property type="match status" value="1"/>
</dbReference>
<protein>
    <recommendedName>
        <fullName evidence="4">Exocyst subunit Exo70 family protein</fullName>
    </recommendedName>
</protein>
<gene>
    <name evidence="2" type="ORF">PVAP13_9NG467628</name>
</gene>
<dbReference type="PANTHER" id="PTHR47951">
    <property type="entry name" value="OS08G0547900 PROTEIN"/>
    <property type="match status" value="1"/>
</dbReference>
<dbReference type="Proteomes" id="UP000823388">
    <property type="component" value="Chromosome 9N"/>
</dbReference>
<evidence type="ECO:0000256" key="1">
    <source>
        <dbReference type="SAM" id="SignalP"/>
    </source>
</evidence>
<dbReference type="EMBL" id="CM029054">
    <property type="protein sequence ID" value="KAG2539271.1"/>
    <property type="molecule type" value="Genomic_DNA"/>
</dbReference>
<dbReference type="GO" id="GO:0005506">
    <property type="term" value="F:iron ion binding"/>
    <property type="evidence" value="ECO:0007669"/>
    <property type="project" value="InterPro"/>
</dbReference>
<evidence type="ECO:0000313" key="2">
    <source>
        <dbReference type="EMBL" id="KAG2539271.1"/>
    </source>
</evidence>
<feature type="signal peptide" evidence="1">
    <location>
        <begin position="1"/>
        <end position="22"/>
    </location>
</feature>
<keyword evidence="3" id="KW-1185">Reference proteome</keyword>
<dbReference type="GO" id="GO:0020037">
    <property type="term" value="F:heme binding"/>
    <property type="evidence" value="ECO:0007669"/>
    <property type="project" value="InterPro"/>
</dbReference>
<dbReference type="GO" id="GO:0004497">
    <property type="term" value="F:monooxygenase activity"/>
    <property type="evidence" value="ECO:0007669"/>
    <property type="project" value="InterPro"/>
</dbReference>